<sequence>MEESSRKREGEAGVSAPEATGSHGIEETSPDMLKNTPSNIMRLADEIQQCEGRQKYLAQTRSPSDGGDVRWYFCKVPLADNELAGSVPSTEMVGKGDYFRFGMRDSLAIEASFLQREEELLSCWWKEYAECSEGPKARPSSDAKVSPESKASSLMSQQSLHALEEERVGVPVKGGLYEVDLVKRHCFPVYWNGENRRVLRGHWFARKGGVEWLPLREDVSEQLEFAYRSKVWHRRSFQPSGLFAARVDLQGSTQGLHALFTGEDDTWEAWLNIDASGFSSVISFGGNGIMLRRGYAASQSSKPTQDELRQQKEEEMDDYCSQVPVQHLVFMVHGIGQRLEKSNLVDDVTNFRIITAKLAERHLTSYQRGTQRVLFIPCQWRKGLKLSGEAAVEKITLDGVRGLRVMLSATVHDVLYYMSPVYCQDITNSVSDQLNRLYLKFLKRNPGYDGKVSLYGHSLGSVLTYDIICHQENLSSPFPMEWMYKEQHPMNEESSSPSLSKQSSECNFNSSQNKNIVSINNQTNGIVGPSEEDNTGGIPTFPVREMEDSSVPTGFSIPLDLDESSATEVESKQPDAISLLGKDDHEQVSDSRDMLSCKTEYFNEASNLNNQVPAGDAENLSCSGSENDKDKAIELLREEIDCLKARIAELETVRGGAGFEAVSTTTANQPVSGKLPCGQNDTPKCYTPYIKYTKLEFKVDTFFAVGSPLGVFLALRNTRIGIGKGQEYWEEENITEEMPACRQMFNIFHPFDPVAYRLEPLICKEYISKRPVIVPYHKGGKRLHIGLQECAEDFALRSQAIMDQLGSVRVKVLTLCQSRDKDNLDDASEDNLDKLDRSYGSIMMERLTGSEGGRVDHMLQDKTFQHAYISAIGSHTNYWRDEDTALFILKHLYRDIPKEPELLDGKKSGSKKNDNGSDQRETKLLFKSKDVHEKALMISCLLFSSKFDRLTRKIDMQMTCFVEVTCFWFTLYIRSITVELYG</sequence>
<gene>
    <name evidence="1" type="ORF">Vadar_034784</name>
</gene>
<dbReference type="Proteomes" id="UP000828048">
    <property type="component" value="Chromosome 8"/>
</dbReference>
<comment type="caution">
    <text evidence="1">The sequence shown here is derived from an EMBL/GenBank/DDBJ whole genome shotgun (WGS) entry which is preliminary data.</text>
</comment>
<keyword evidence="2" id="KW-1185">Reference proteome</keyword>
<name>A0ACB7YI07_9ERIC</name>
<organism evidence="1 2">
    <name type="scientific">Vaccinium darrowii</name>
    <dbReference type="NCBI Taxonomy" id="229202"/>
    <lineage>
        <taxon>Eukaryota</taxon>
        <taxon>Viridiplantae</taxon>
        <taxon>Streptophyta</taxon>
        <taxon>Embryophyta</taxon>
        <taxon>Tracheophyta</taxon>
        <taxon>Spermatophyta</taxon>
        <taxon>Magnoliopsida</taxon>
        <taxon>eudicotyledons</taxon>
        <taxon>Gunneridae</taxon>
        <taxon>Pentapetalae</taxon>
        <taxon>asterids</taxon>
        <taxon>Ericales</taxon>
        <taxon>Ericaceae</taxon>
        <taxon>Vaccinioideae</taxon>
        <taxon>Vaccinieae</taxon>
        <taxon>Vaccinium</taxon>
    </lineage>
</organism>
<evidence type="ECO:0000313" key="1">
    <source>
        <dbReference type="EMBL" id="KAH7853206.1"/>
    </source>
</evidence>
<reference evidence="1 2" key="1">
    <citation type="journal article" date="2021" name="Hortic Res">
        <title>High-quality reference genome and annotation aids understanding of berry development for evergreen blueberry (Vaccinium darrowii).</title>
        <authorList>
            <person name="Yu J."/>
            <person name="Hulse-Kemp A.M."/>
            <person name="Babiker E."/>
            <person name="Staton M."/>
        </authorList>
    </citation>
    <scope>NUCLEOTIDE SEQUENCE [LARGE SCALE GENOMIC DNA]</scope>
    <source>
        <strain evidence="2">cv. NJ 8807/NJ 8810</strain>
        <tissue evidence="1">Young leaf</tissue>
    </source>
</reference>
<proteinExistence type="predicted"/>
<protein>
    <submittedName>
        <fullName evidence="1">Uncharacterized protein</fullName>
    </submittedName>
</protein>
<dbReference type="EMBL" id="CM037158">
    <property type="protein sequence ID" value="KAH7853206.1"/>
    <property type="molecule type" value="Genomic_DNA"/>
</dbReference>
<accession>A0ACB7YI07</accession>
<evidence type="ECO:0000313" key="2">
    <source>
        <dbReference type="Proteomes" id="UP000828048"/>
    </source>
</evidence>